<feature type="compositionally biased region" description="Polar residues" evidence="1">
    <location>
        <begin position="196"/>
        <end position="207"/>
    </location>
</feature>
<dbReference type="Proteomes" id="UP000800035">
    <property type="component" value="Unassembled WGS sequence"/>
</dbReference>
<feature type="transmembrane region" description="Helical" evidence="2">
    <location>
        <begin position="20"/>
        <end position="41"/>
    </location>
</feature>
<protein>
    <recommendedName>
        <fullName evidence="5">MARVEL domain-containing protein</fullName>
    </recommendedName>
</protein>
<feature type="region of interest" description="Disordered" evidence="1">
    <location>
        <begin position="184"/>
        <end position="209"/>
    </location>
</feature>
<feature type="transmembrane region" description="Helical" evidence="2">
    <location>
        <begin position="48"/>
        <end position="73"/>
    </location>
</feature>
<keyword evidence="2" id="KW-0812">Transmembrane</keyword>
<evidence type="ECO:0000313" key="4">
    <source>
        <dbReference type="Proteomes" id="UP000800035"/>
    </source>
</evidence>
<evidence type="ECO:0000313" key="3">
    <source>
        <dbReference type="EMBL" id="KAF1951667.1"/>
    </source>
</evidence>
<evidence type="ECO:0008006" key="5">
    <source>
        <dbReference type="Google" id="ProtNLM"/>
    </source>
</evidence>
<feature type="compositionally biased region" description="Polar residues" evidence="1">
    <location>
        <begin position="267"/>
        <end position="277"/>
    </location>
</feature>
<proteinExistence type="predicted"/>
<dbReference type="PANTHER" id="PTHR37451">
    <property type="entry name" value="MARVEL DOMAIN"/>
    <property type="match status" value="1"/>
</dbReference>
<feature type="transmembrane region" description="Helical" evidence="2">
    <location>
        <begin position="79"/>
        <end position="99"/>
    </location>
</feature>
<feature type="transmembrane region" description="Helical" evidence="2">
    <location>
        <begin position="146"/>
        <end position="173"/>
    </location>
</feature>
<evidence type="ECO:0000256" key="1">
    <source>
        <dbReference type="SAM" id="MobiDB-lite"/>
    </source>
</evidence>
<dbReference type="OrthoDB" id="5325022at2759"/>
<gene>
    <name evidence="3" type="ORF">CC80DRAFT_495838</name>
</gene>
<organism evidence="3 4">
    <name type="scientific">Byssothecium circinans</name>
    <dbReference type="NCBI Taxonomy" id="147558"/>
    <lineage>
        <taxon>Eukaryota</taxon>
        <taxon>Fungi</taxon>
        <taxon>Dikarya</taxon>
        <taxon>Ascomycota</taxon>
        <taxon>Pezizomycotina</taxon>
        <taxon>Dothideomycetes</taxon>
        <taxon>Pleosporomycetidae</taxon>
        <taxon>Pleosporales</taxon>
        <taxon>Massarineae</taxon>
        <taxon>Massarinaceae</taxon>
        <taxon>Byssothecium</taxon>
    </lineage>
</organism>
<dbReference type="AlphaFoldDB" id="A0A6A5TRU9"/>
<feature type="compositionally biased region" description="Polar residues" evidence="1">
    <location>
        <begin position="309"/>
        <end position="319"/>
    </location>
</feature>
<dbReference type="PANTHER" id="PTHR37451:SF3">
    <property type="entry name" value="MARVEL DOMAIN-CONTAINING PROTEIN"/>
    <property type="match status" value="1"/>
</dbReference>
<keyword evidence="2" id="KW-1133">Transmembrane helix</keyword>
<accession>A0A6A5TRU9</accession>
<reference evidence="3" key="1">
    <citation type="journal article" date="2020" name="Stud. Mycol.">
        <title>101 Dothideomycetes genomes: a test case for predicting lifestyles and emergence of pathogens.</title>
        <authorList>
            <person name="Haridas S."/>
            <person name="Albert R."/>
            <person name="Binder M."/>
            <person name="Bloem J."/>
            <person name="Labutti K."/>
            <person name="Salamov A."/>
            <person name="Andreopoulos B."/>
            <person name="Baker S."/>
            <person name="Barry K."/>
            <person name="Bills G."/>
            <person name="Bluhm B."/>
            <person name="Cannon C."/>
            <person name="Castanera R."/>
            <person name="Culley D."/>
            <person name="Daum C."/>
            <person name="Ezra D."/>
            <person name="Gonzalez J."/>
            <person name="Henrissat B."/>
            <person name="Kuo A."/>
            <person name="Liang C."/>
            <person name="Lipzen A."/>
            <person name="Lutzoni F."/>
            <person name="Magnuson J."/>
            <person name="Mondo S."/>
            <person name="Nolan M."/>
            <person name="Ohm R."/>
            <person name="Pangilinan J."/>
            <person name="Park H.-J."/>
            <person name="Ramirez L."/>
            <person name="Alfaro M."/>
            <person name="Sun H."/>
            <person name="Tritt A."/>
            <person name="Yoshinaga Y."/>
            <person name="Zwiers L.-H."/>
            <person name="Turgeon B."/>
            <person name="Goodwin S."/>
            <person name="Spatafora J."/>
            <person name="Crous P."/>
            <person name="Grigoriev I."/>
        </authorList>
    </citation>
    <scope>NUCLEOTIDE SEQUENCE</scope>
    <source>
        <strain evidence="3">CBS 675.92</strain>
    </source>
</reference>
<sequence length="336" mass="36825">MVNFNAEPPPNVVRVPRWTLALHAIQFVFAIVILGLDAYGISYIAYNALIFSLVVCICTFGVTVYLVASQLVIHKLYNAYIALAFHVWMLLFWVIDLGLVANLARLWANPICSSYYGYSYSCSYYWKRDVEMRGFEKRDTTSYTAYYGALAAGAVFAAVQLVTWALSAAILVIHFNKHRTNAANTTTHVSHPPPQYTNAPHNNNISQPVPMEKYNHQASTHQTPQPQYAQPVQGHFSAPYAQDPVQRQDTVSPVSQAAGYAAPPPNQNTSELSSPQHTGAGYAAPPPNANASELSSPQHTGAGGPVYNHNVSELSTPQHTGAGRYDPNVSELSTTR</sequence>
<name>A0A6A5TRU9_9PLEO</name>
<feature type="region of interest" description="Disordered" evidence="1">
    <location>
        <begin position="245"/>
        <end position="336"/>
    </location>
</feature>
<evidence type="ECO:0000256" key="2">
    <source>
        <dbReference type="SAM" id="Phobius"/>
    </source>
</evidence>
<dbReference type="EMBL" id="ML977015">
    <property type="protein sequence ID" value="KAF1951667.1"/>
    <property type="molecule type" value="Genomic_DNA"/>
</dbReference>
<keyword evidence="4" id="KW-1185">Reference proteome</keyword>
<keyword evidence="2" id="KW-0472">Membrane</keyword>
<feature type="compositionally biased region" description="Polar residues" evidence="1">
    <location>
        <begin position="245"/>
        <end position="255"/>
    </location>
</feature>